<keyword evidence="5" id="KW-1185">Reference proteome</keyword>
<dbReference type="AlphaFoldDB" id="A0A7D7R236"/>
<feature type="compositionally biased region" description="Low complexity" evidence="1">
    <location>
        <begin position="372"/>
        <end position="384"/>
    </location>
</feature>
<dbReference type="InterPro" id="IPR046706">
    <property type="entry name" value="DUF6779"/>
</dbReference>
<evidence type="ECO:0000313" key="4">
    <source>
        <dbReference type="EMBL" id="QMT00932.1"/>
    </source>
</evidence>
<feature type="domain" description="DUF6779" evidence="3">
    <location>
        <begin position="49"/>
        <end position="155"/>
    </location>
</feature>
<protein>
    <recommendedName>
        <fullName evidence="3">DUF6779 domain-containing protein</fullName>
    </recommendedName>
</protein>
<feature type="region of interest" description="Disordered" evidence="1">
    <location>
        <begin position="241"/>
        <end position="519"/>
    </location>
</feature>
<feature type="transmembrane region" description="Helical" evidence="2">
    <location>
        <begin position="21"/>
        <end position="39"/>
    </location>
</feature>
<proteinExistence type="predicted"/>
<name>A0A7D7R236_9ACTN</name>
<evidence type="ECO:0000313" key="5">
    <source>
        <dbReference type="Proteomes" id="UP000515663"/>
    </source>
</evidence>
<feature type="transmembrane region" description="Helical" evidence="2">
    <location>
        <begin position="45"/>
        <end position="65"/>
    </location>
</feature>
<reference evidence="5" key="1">
    <citation type="submission" date="2020-07" db="EMBL/GenBank/DDBJ databases">
        <title>novel species isolated from the respiratory tract of Marmot.</title>
        <authorList>
            <person name="Zhang G."/>
        </authorList>
    </citation>
    <scope>NUCLEOTIDE SEQUENCE [LARGE SCALE GENOMIC DNA]</scope>
    <source>
        <strain evidence="5">686</strain>
    </source>
</reference>
<keyword evidence="2" id="KW-0472">Membrane</keyword>
<feature type="compositionally biased region" description="Acidic residues" evidence="1">
    <location>
        <begin position="278"/>
        <end position="289"/>
    </location>
</feature>
<feature type="compositionally biased region" description="Low complexity" evidence="1">
    <location>
        <begin position="305"/>
        <end position="321"/>
    </location>
</feature>
<sequence>MTTSNGRSADSRRSSRSAAQWLLGLLIVLALVASILMVFTDRLSITGSLAVIAALWAAVIGAILVTKFRRQAESAEAKSRDLRLVYELQLEREIAARRQYELDVETTIRKEVTAESNEELSELKAQVLALRSSLEMLLGEPLPDQRAALSSEKMRELASGLDDDPRAGGRTRKRPFGGEFGGVPPYGSAYADDGVLAARDFAATAPTADDGRHTGQVDPNEMTEVIPVITDDDPLSGRIATEVPEEEIERPSTSAPRFPTFGRSATERDSDTATGADDVSDAEVVDTEGADTQGADTQGADTEVAAGTTPGAAGAGDAPGTYSGESSSLPFSGGFYPGTDTDTEPGGSSRPGSIPVGEPLYTDDTPTDEWATGDAAPAGPDTAGHNAADADGPEATRIKDVRPEVEIPDAETTDAETTDAETTDAELAETEVSERGIAAADSVGDSDVQPPAFLGTVGRHEGTPGGRTAEHFGGGGRRRRAADDDAEPAHSAGLPVSELLSQLRQQTESSGGGRRRRNG</sequence>
<evidence type="ECO:0000256" key="2">
    <source>
        <dbReference type="SAM" id="Phobius"/>
    </source>
</evidence>
<feature type="compositionally biased region" description="Acidic residues" evidence="1">
    <location>
        <begin position="406"/>
        <end position="431"/>
    </location>
</feature>
<accession>A0A7D7R236</accession>
<organism evidence="4 5">
    <name type="scientific">Gordonia jinghuaiqii</name>
    <dbReference type="NCBI Taxonomy" id="2758710"/>
    <lineage>
        <taxon>Bacteria</taxon>
        <taxon>Bacillati</taxon>
        <taxon>Actinomycetota</taxon>
        <taxon>Actinomycetes</taxon>
        <taxon>Mycobacteriales</taxon>
        <taxon>Gordoniaceae</taxon>
        <taxon>Gordonia</taxon>
    </lineage>
</organism>
<dbReference type="KEGG" id="gji:H1R19_18985"/>
<evidence type="ECO:0000259" key="3">
    <source>
        <dbReference type="Pfam" id="PF20570"/>
    </source>
</evidence>
<dbReference type="Pfam" id="PF20570">
    <property type="entry name" value="DUF6779"/>
    <property type="match status" value="1"/>
</dbReference>
<feature type="compositionally biased region" description="Basic and acidic residues" evidence="1">
    <location>
        <begin position="394"/>
        <end position="405"/>
    </location>
</feature>
<feature type="compositionally biased region" description="Polar residues" evidence="1">
    <location>
        <begin position="499"/>
        <end position="509"/>
    </location>
</feature>
<feature type="region of interest" description="Disordered" evidence="1">
    <location>
        <begin position="149"/>
        <end position="185"/>
    </location>
</feature>
<keyword evidence="2" id="KW-0812">Transmembrane</keyword>
<keyword evidence="2" id="KW-1133">Transmembrane helix</keyword>
<evidence type="ECO:0000256" key="1">
    <source>
        <dbReference type="SAM" id="MobiDB-lite"/>
    </source>
</evidence>
<dbReference type="EMBL" id="CP059491">
    <property type="protein sequence ID" value="QMT00932.1"/>
    <property type="molecule type" value="Genomic_DNA"/>
</dbReference>
<gene>
    <name evidence="4" type="ORF">H1R19_18985</name>
</gene>
<dbReference type="RefSeq" id="WP_219849813.1">
    <property type="nucleotide sequence ID" value="NZ_CP059491.1"/>
</dbReference>
<dbReference type="Proteomes" id="UP000515663">
    <property type="component" value="Chromosome"/>
</dbReference>